<feature type="transmembrane region" description="Helical" evidence="10">
    <location>
        <begin position="86"/>
        <end position="104"/>
    </location>
</feature>
<dbReference type="InterPro" id="IPR000014">
    <property type="entry name" value="PAS"/>
</dbReference>
<dbReference type="InterPro" id="IPR005467">
    <property type="entry name" value="His_kinase_dom"/>
</dbReference>
<dbReference type="InterPro" id="IPR003594">
    <property type="entry name" value="HATPase_dom"/>
</dbReference>
<feature type="transmembrane region" description="Helical" evidence="10">
    <location>
        <begin position="12"/>
        <end position="29"/>
    </location>
</feature>
<evidence type="ECO:0000256" key="6">
    <source>
        <dbReference type="ARBA" id="ARBA00022777"/>
    </source>
</evidence>
<accession>A0A4Q1SFQ7</accession>
<keyword evidence="8" id="KW-0902">Two-component regulatory system</keyword>
<sequence>MPFEFIFHSRAARLALVMTLIVGIALADWKVNADVPFGFAYLLPIVLAGGLLNRWYVVLIAALCALLAELFDGLTWSMPSGITRDFLYVTAFTGIGLFAAEVTARRKAAAAHLRNLNRENHARREAEEQLEHLVESSPVAIVTLDAEGSILLANDAAHRLFGLPAGTLTGTGITPYLPLLANVPHPGEGRQSFRTMMQCKGMRRDGEAFLADVWFSTYPTSAGPRMAAMIVDASEDFRDREQTSLEQLLLGSRILVSAVSHEIRNICGAISVVHENLSRDSTLAHHSDFEALGTLTQALKRIAAMDLRDRSAVITSIDLHSFFEELMILLRPSLQDEEIRAIWTLPEGLPAVLADHHSLMQVFLNLAQNSRRALAGHEGALFSLSAQASAGRVQIAVADNGPGVENPAHLFRPFEHSAKSTGLGLYLSRALLRSFHGNLRYEPSSEGALFIVDLAADPENQA</sequence>
<keyword evidence="10" id="KW-1133">Transmembrane helix</keyword>
<dbReference type="PANTHER" id="PTHR43065">
    <property type="entry name" value="SENSOR HISTIDINE KINASE"/>
    <property type="match status" value="1"/>
</dbReference>
<dbReference type="Proteomes" id="UP000290253">
    <property type="component" value="Unassembled WGS sequence"/>
</dbReference>
<dbReference type="Pfam" id="PF02518">
    <property type="entry name" value="HATPase_c"/>
    <property type="match status" value="1"/>
</dbReference>
<dbReference type="Gene3D" id="3.30.450.20">
    <property type="entry name" value="PAS domain"/>
    <property type="match status" value="1"/>
</dbReference>
<dbReference type="CDD" id="cd00130">
    <property type="entry name" value="PAS"/>
    <property type="match status" value="1"/>
</dbReference>
<evidence type="ECO:0000256" key="4">
    <source>
        <dbReference type="ARBA" id="ARBA00022679"/>
    </source>
</evidence>
<keyword evidence="7" id="KW-0067">ATP-binding</keyword>
<gene>
    <name evidence="13" type="ORF">ESZ00_00105</name>
</gene>
<keyword evidence="4" id="KW-0808">Transferase</keyword>
<dbReference type="InterPro" id="IPR013767">
    <property type="entry name" value="PAS_fold"/>
</dbReference>
<feature type="domain" description="PAS" evidence="12">
    <location>
        <begin position="126"/>
        <end position="186"/>
    </location>
</feature>
<dbReference type="OrthoDB" id="9772100at2"/>
<dbReference type="PRINTS" id="PR00344">
    <property type="entry name" value="BCTRLSENSOR"/>
</dbReference>
<dbReference type="GO" id="GO:0000160">
    <property type="term" value="P:phosphorelay signal transduction system"/>
    <property type="evidence" value="ECO:0007669"/>
    <property type="project" value="UniProtKB-KW"/>
</dbReference>
<evidence type="ECO:0000256" key="8">
    <source>
        <dbReference type="ARBA" id="ARBA00023012"/>
    </source>
</evidence>
<dbReference type="SUPFAM" id="SSF55874">
    <property type="entry name" value="ATPase domain of HSP90 chaperone/DNA topoisomerase II/histidine kinase"/>
    <property type="match status" value="1"/>
</dbReference>
<keyword evidence="14" id="KW-1185">Reference proteome</keyword>
<evidence type="ECO:0000259" key="12">
    <source>
        <dbReference type="PROSITE" id="PS50112"/>
    </source>
</evidence>
<dbReference type="SMART" id="SM00091">
    <property type="entry name" value="PAS"/>
    <property type="match status" value="1"/>
</dbReference>
<dbReference type="InterPro" id="IPR036890">
    <property type="entry name" value="HATPase_C_sf"/>
</dbReference>
<keyword evidence="10" id="KW-0472">Membrane</keyword>
<evidence type="ECO:0000313" key="13">
    <source>
        <dbReference type="EMBL" id="RXS96408.1"/>
    </source>
</evidence>
<comment type="catalytic activity">
    <reaction evidence="1">
        <text>ATP + protein L-histidine = ADP + protein N-phospho-L-histidine.</text>
        <dbReference type="EC" id="2.7.13.3"/>
    </reaction>
</comment>
<evidence type="ECO:0000256" key="5">
    <source>
        <dbReference type="ARBA" id="ARBA00022741"/>
    </source>
</evidence>
<evidence type="ECO:0000256" key="3">
    <source>
        <dbReference type="ARBA" id="ARBA00022553"/>
    </source>
</evidence>
<evidence type="ECO:0000313" key="14">
    <source>
        <dbReference type="Proteomes" id="UP000290253"/>
    </source>
</evidence>
<dbReference type="GO" id="GO:0005524">
    <property type="term" value="F:ATP binding"/>
    <property type="evidence" value="ECO:0007669"/>
    <property type="project" value="UniProtKB-KW"/>
</dbReference>
<protein>
    <recommendedName>
        <fullName evidence="2">histidine kinase</fullName>
        <ecNumber evidence="2">2.7.13.3</ecNumber>
    </recommendedName>
</protein>
<evidence type="ECO:0000256" key="10">
    <source>
        <dbReference type="SAM" id="Phobius"/>
    </source>
</evidence>
<dbReference type="RefSeq" id="WP_129206157.1">
    <property type="nucleotide sequence ID" value="NZ_BMGU01000001.1"/>
</dbReference>
<proteinExistence type="predicted"/>
<dbReference type="AlphaFoldDB" id="A0A4Q1SFQ7"/>
<organism evidence="13 14">
    <name type="scientific">Silvibacterium dinghuense</name>
    <dbReference type="NCBI Taxonomy" id="1560006"/>
    <lineage>
        <taxon>Bacteria</taxon>
        <taxon>Pseudomonadati</taxon>
        <taxon>Acidobacteriota</taxon>
        <taxon>Terriglobia</taxon>
        <taxon>Terriglobales</taxon>
        <taxon>Acidobacteriaceae</taxon>
        <taxon>Silvibacterium</taxon>
    </lineage>
</organism>
<evidence type="ECO:0000256" key="1">
    <source>
        <dbReference type="ARBA" id="ARBA00000085"/>
    </source>
</evidence>
<keyword evidence="6" id="KW-0418">Kinase</keyword>
<dbReference type="EC" id="2.7.13.3" evidence="2"/>
<dbReference type="SUPFAM" id="SSF55785">
    <property type="entry name" value="PYP-like sensor domain (PAS domain)"/>
    <property type="match status" value="1"/>
</dbReference>
<keyword evidence="10" id="KW-0812">Transmembrane</keyword>
<dbReference type="PANTHER" id="PTHR43065:SF10">
    <property type="entry name" value="PEROXIDE STRESS-ACTIVATED HISTIDINE KINASE MAK3"/>
    <property type="match status" value="1"/>
</dbReference>
<keyword evidence="9" id="KW-0175">Coiled coil</keyword>
<keyword evidence="5" id="KW-0547">Nucleotide-binding</keyword>
<evidence type="ECO:0000256" key="7">
    <source>
        <dbReference type="ARBA" id="ARBA00022840"/>
    </source>
</evidence>
<keyword evidence="3" id="KW-0597">Phosphoprotein</keyword>
<dbReference type="NCBIfam" id="TIGR00229">
    <property type="entry name" value="sensory_box"/>
    <property type="match status" value="1"/>
</dbReference>
<dbReference type="SMART" id="SM00387">
    <property type="entry name" value="HATPase_c"/>
    <property type="match status" value="1"/>
</dbReference>
<dbReference type="Pfam" id="PF00989">
    <property type="entry name" value="PAS"/>
    <property type="match status" value="1"/>
</dbReference>
<dbReference type="Gene3D" id="3.30.565.10">
    <property type="entry name" value="Histidine kinase-like ATPase, C-terminal domain"/>
    <property type="match status" value="1"/>
</dbReference>
<feature type="coiled-coil region" evidence="9">
    <location>
        <begin position="99"/>
        <end position="136"/>
    </location>
</feature>
<dbReference type="GO" id="GO:0004673">
    <property type="term" value="F:protein histidine kinase activity"/>
    <property type="evidence" value="ECO:0007669"/>
    <property type="project" value="UniProtKB-EC"/>
</dbReference>
<name>A0A4Q1SFQ7_9BACT</name>
<feature type="domain" description="Histidine kinase" evidence="11">
    <location>
        <begin position="258"/>
        <end position="458"/>
    </location>
</feature>
<dbReference type="PROSITE" id="PS50109">
    <property type="entry name" value="HIS_KIN"/>
    <property type="match status" value="1"/>
</dbReference>
<dbReference type="InterPro" id="IPR035965">
    <property type="entry name" value="PAS-like_dom_sf"/>
</dbReference>
<dbReference type="PROSITE" id="PS50112">
    <property type="entry name" value="PAS"/>
    <property type="match status" value="1"/>
</dbReference>
<evidence type="ECO:0000256" key="9">
    <source>
        <dbReference type="SAM" id="Coils"/>
    </source>
</evidence>
<dbReference type="EMBL" id="SDMK01000001">
    <property type="protein sequence ID" value="RXS96408.1"/>
    <property type="molecule type" value="Genomic_DNA"/>
</dbReference>
<evidence type="ECO:0000256" key="2">
    <source>
        <dbReference type="ARBA" id="ARBA00012438"/>
    </source>
</evidence>
<evidence type="ECO:0000259" key="11">
    <source>
        <dbReference type="PROSITE" id="PS50109"/>
    </source>
</evidence>
<comment type="caution">
    <text evidence="13">The sequence shown here is derived from an EMBL/GenBank/DDBJ whole genome shotgun (WGS) entry which is preliminary data.</text>
</comment>
<dbReference type="InterPro" id="IPR004358">
    <property type="entry name" value="Sig_transdc_His_kin-like_C"/>
</dbReference>
<reference evidence="13 14" key="1">
    <citation type="journal article" date="2016" name="Int. J. Syst. Evol. Microbiol.">
        <title>Acidipila dinghuensis sp. nov., an acidobacterium isolated from forest soil.</title>
        <authorList>
            <person name="Jiang Y.W."/>
            <person name="Wang J."/>
            <person name="Chen M.H."/>
            <person name="Lv Y.Y."/>
            <person name="Qiu L.H."/>
        </authorList>
    </citation>
    <scope>NUCLEOTIDE SEQUENCE [LARGE SCALE GENOMIC DNA]</scope>
    <source>
        <strain evidence="13 14">DHOF10</strain>
    </source>
</reference>